<feature type="compositionally biased region" description="Basic and acidic residues" evidence="1">
    <location>
        <begin position="207"/>
        <end position="224"/>
    </location>
</feature>
<sequence>MRHKLLPFLFFLTIITAQAQSKLSDKPEDFVPSVKAMLISGKAENPEKLAADLQEVWDSGKLTVKQQKEVIDIAQGLYKKRMRVNPHFSDFFTMVTAGVNNQNMRGKQLDEMLDVTSKAVQQEDGKRLEQFLSTARLYLSTNRLFQNSYYSLRSSKGNFSFSYEGAAKAAEAAGDATSNWDNSWDDEVNEKGELIEDDGWGTVTAAPKKEDKKKAEKNRKESIRRQFIPEQPKLSGPVLKLESIVLAFVTPWDSTSINNTQGQLMLANNMFVGEGGTFDWKVNGEPVTADIRKYNFNTSFAGFKAPDVTVKFPAVLTRPVDGAMEWISGKRKTSEYPYPKFFSFTNDAQLATLGKNINYTGGFSLVGNAVGSKSLDNSLSEIIVFYNGERKFRSTARSFAINDSLIIANRATAVIYQHADSLTHPAMQLRYSKPKQVLTLTKDKGPYARTPFYDTYHKLEITAERLHWDLSAQNIEFSVINTKTLVPVQLESKHYYSNNRYQQMVGIAPFHPLQVLVGYGAKVKSNTFYIPEVARATKLNEKAIKEAAFAMQHAGYIDFDPAAGYIELKEKAWHYVKSSRSLNDYDHLMIRSVMPSGRNATLNLANNKLTVRGVDKITFNNDTASVYIVPKNSEVHVLKNRDIEFAGDIYASSLGFKGSEFKFNYDEFSIDLIKLDTIALMARQRRSEKMTNQVLTGKGGALKGKLYINKPNNKSGEEYFAEYPKFDAPMGAQVAFARPDVAGGAYDSTVYFDMPPFKLDSLSSGKNVIGFDGTFNSGGIFPPIKTKLLMMPDKTLGFYYQPSAKGLPAYGGKGMAYDTIMMSSSGIQSKGKLTYLTATLQAPAYTYYKNAVVTKEGKSATTAETDLGGTKFPVAKINGFAMNWLPQADTMYLQTQKEPMKIYKEEFAFKGVAKLSPGGLYGAGEVDNPVANVTSPELHFKQRNMSGNHATMIAKSDVAGRPAIKAQDMAFEYDLVKGIVDFESEQKGVASIEFPKAQYKTSMSSARWDMNAQRVSLKADENGNKNWFYSMHPQQEGLRFMAASGNYDLKANTVLAGGVPYITIGDSHVVPDSGKVAVAADATIKTLLNARVLADSLQQYHKLYAGNVDILSRNAMKATAIHDYYNAASDSFRLQFSNFVYGNPQGKKKPIYTFAEANAEEKTPFYIFPRILYRGKIMMHAMNENFDFDGDLKLNFTGNPADSDWFPYKQESLDPRNVRIPIIKPKTADGTPLYTGLHISKGSSKLYNTLVSKKQSEEDLDLFVVDGLLSYNKDRSEFKMGREGRAYSDSYEGNMMLYNEASKTIRFEGKMNLVSPMKNFAMEVAGSGDANVDSSQYELDTFIALDLTAHKNVIADMAESLKSNVGGAAEAVENSDAALYKLAGFIGDRAVRQYKESAATNYVPLPEVSGKLVRSLILNNVDLKWSNKQNAWYSVGKISVASMMKEDINAQLNGYMEVKQDMNGEPVVSLYLEASPYSWYFINFFENGLTIASSDEKLSQTVRSKSKGGRGVSANYGVYPGEEIDKNIFLEHFRKSYTNGETGFKAAVEQPAKEPAMLIDAAAEDPGKTKKKKKKGGEGN</sequence>
<evidence type="ECO:0000313" key="3">
    <source>
        <dbReference type="EMBL" id="MFD2512693.1"/>
    </source>
</evidence>
<feature type="signal peptide" evidence="2">
    <location>
        <begin position="1"/>
        <end position="19"/>
    </location>
</feature>
<name>A0ABW5IHE4_9BACT</name>
<feature type="compositionally biased region" description="Basic residues" evidence="1">
    <location>
        <begin position="1569"/>
        <end position="1580"/>
    </location>
</feature>
<feature type="region of interest" description="Disordered" evidence="1">
    <location>
        <begin position="1555"/>
        <end position="1580"/>
    </location>
</feature>
<dbReference type="Proteomes" id="UP001597544">
    <property type="component" value="Unassembled WGS sequence"/>
</dbReference>
<evidence type="ECO:0000256" key="2">
    <source>
        <dbReference type="SAM" id="SignalP"/>
    </source>
</evidence>
<feature type="region of interest" description="Disordered" evidence="1">
    <location>
        <begin position="205"/>
        <end position="224"/>
    </location>
</feature>
<keyword evidence="4" id="KW-1185">Reference proteome</keyword>
<organism evidence="3 4">
    <name type="scientific">Pontibacter locisalis</name>
    <dbReference type="NCBI Taxonomy" id="1719035"/>
    <lineage>
        <taxon>Bacteria</taxon>
        <taxon>Pseudomonadati</taxon>
        <taxon>Bacteroidota</taxon>
        <taxon>Cytophagia</taxon>
        <taxon>Cytophagales</taxon>
        <taxon>Hymenobacteraceae</taxon>
        <taxon>Pontibacter</taxon>
    </lineage>
</organism>
<evidence type="ECO:0000256" key="1">
    <source>
        <dbReference type="SAM" id="MobiDB-lite"/>
    </source>
</evidence>
<evidence type="ECO:0000313" key="4">
    <source>
        <dbReference type="Proteomes" id="UP001597544"/>
    </source>
</evidence>
<protein>
    <submittedName>
        <fullName evidence="3">Uncharacterized protein</fullName>
    </submittedName>
</protein>
<reference evidence="4" key="1">
    <citation type="journal article" date="2019" name="Int. J. Syst. Evol. Microbiol.">
        <title>The Global Catalogue of Microorganisms (GCM) 10K type strain sequencing project: providing services to taxonomists for standard genome sequencing and annotation.</title>
        <authorList>
            <consortium name="The Broad Institute Genomics Platform"/>
            <consortium name="The Broad Institute Genome Sequencing Center for Infectious Disease"/>
            <person name="Wu L."/>
            <person name="Ma J."/>
        </authorList>
    </citation>
    <scope>NUCLEOTIDE SEQUENCE [LARGE SCALE GENOMIC DNA]</scope>
    <source>
        <strain evidence="4">KCTC 42498</strain>
    </source>
</reference>
<proteinExistence type="predicted"/>
<feature type="chain" id="PRO_5045458597" evidence="2">
    <location>
        <begin position="20"/>
        <end position="1580"/>
    </location>
</feature>
<comment type="caution">
    <text evidence="3">The sequence shown here is derived from an EMBL/GenBank/DDBJ whole genome shotgun (WGS) entry which is preliminary data.</text>
</comment>
<keyword evidence="2" id="KW-0732">Signal</keyword>
<dbReference type="RefSeq" id="WP_377503058.1">
    <property type="nucleotide sequence ID" value="NZ_JBHULU010000003.1"/>
</dbReference>
<gene>
    <name evidence="3" type="ORF">ACFSRY_02335</name>
</gene>
<dbReference type="EMBL" id="JBHULU010000003">
    <property type="protein sequence ID" value="MFD2512693.1"/>
    <property type="molecule type" value="Genomic_DNA"/>
</dbReference>
<accession>A0ABW5IHE4</accession>